<evidence type="ECO:0000259" key="1">
    <source>
        <dbReference type="PROSITE" id="PS50943"/>
    </source>
</evidence>
<dbReference type="Pfam" id="PF13560">
    <property type="entry name" value="HTH_31"/>
    <property type="match status" value="1"/>
</dbReference>
<dbReference type="CDD" id="cd00093">
    <property type="entry name" value="HTH_XRE"/>
    <property type="match status" value="1"/>
</dbReference>
<dbReference type="SUPFAM" id="SSF47413">
    <property type="entry name" value="lambda repressor-like DNA-binding domains"/>
    <property type="match status" value="1"/>
</dbReference>
<feature type="domain" description="HTH cro/C1-type" evidence="1">
    <location>
        <begin position="3"/>
        <end position="59"/>
    </location>
</feature>
<evidence type="ECO:0000313" key="3">
    <source>
        <dbReference type="Proteomes" id="UP001165986"/>
    </source>
</evidence>
<dbReference type="Proteomes" id="UP001165986">
    <property type="component" value="Unassembled WGS sequence"/>
</dbReference>
<reference evidence="2" key="1">
    <citation type="submission" date="2019-07" db="EMBL/GenBank/DDBJ databases">
        <title>Toxilogical consequences of a new and cryptic species of cyanobacteria (Komarekiella delphini-convector) recovered from the epidermis of a bottlenose dolphin and 1500 ft. in the air.</title>
        <authorList>
            <person name="Brown A.O."/>
            <person name="Dvorak P."/>
            <person name="Villanueva C.D."/>
            <person name="Foss A.J."/>
            <person name="Garvey A.D."/>
            <person name="Gibson Q.A."/>
            <person name="Johansen J.R."/>
            <person name="Casamatta D.A."/>
        </authorList>
    </citation>
    <scope>NUCLEOTIDE SEQUENCE</scope>
    <source>
        <strain evidence="2">SJRDD-AB1</strain>
    </source>
</reference>
<dbReference type="SMART" id="SM00530">
    <property type="entry name" value="HTH_XRE"/>
    <property type="match status" value="1"/>
</dbReference>
<protein>
    <submittedName>
        <fullName evidence="2">Helix-turn-helix transcriptional regulator</fullName>
    </submittedName>
</protein>
<dbReference type="EMBL" id="VJXY01000083">
    <property type="protein sequence ID" value="MBD6620776.1"/>
    <property type="molecule type" value="Genomic_DNA"/>
</dbReference>
<keyword evidence="3" id="KW-1185">Reference proteome</keyword>
<dbReference type="AlphaFoldDB" id="A0AA40VV96"/>
<gene>
    <name evidence="2" type="ORF">FNW02_34720</name>
</gene>
<organism evidence="2 3">
    <name type="scientific">Komarekiella delphini-convector SJRDD-AB1</name>
    <dbReference type="NCBI Taxonomy" id="2593771"/>
    <lineage>
        <taxon>Bacteria</taxon>
        <taxon>Bacillati</taxon>
        <taxon>Cyanobacteriota</taxon>
        <taxon>Cyanophyceae</taxon>
        <taxon>Nostocales</taxon>
        <taxon>Nostocaceae</taxon>
        <taxon>Komarekiella</taxon>
        <taxon>Komarekiella delphini-convector</taxon>
    </lineage>
</organism>
<dbReference type="InterPro" id="IPR010982">
    <property type="entry name" value="Lambda_DNA-bd_dom_sf"/>
</dbReference>
<dbReference type="GO" id="GO:0003677">
    <property type="term" value="F:DNA binding"/>
    <property type="evidence" value="ECO:0007669"/>
    <property type="project" value="InterPro"/>
</dbReference>
<evidence type="ECO:0000313" key="2">
    <source>
        <dbReference type="EMBL" id="MBD6620776.1"/>
    </source>
</evidence>
<accession>A0AA40VV96</accession>
<name>A0AA40VV96_9NOST</name>
<dbReference type="PROSITE" id="PS50943">
    <property type="entry name" value="HTH_CROC1"/>
    <property type="match status" value="1"/>
</dbReference>
<dbReference type="InterPro" id="IPR001387">
    <property type="entry name" value="Cro/C1-type_HTH"/>
</dbReference>
<comment type="caution">
    <text evidence="2">The sequence shown here is derived from an EMBL/GenBank/DDBJ whole genome shotgun (WGS) entry which is preliminary data.</text>
</comment>
<sequence length="71" mass="8255">MNMKQLRERKGLRTVDVASRVGIAESTVRNWEYGKTIPKLRIDQFSELMKLYECSFDELMTAVKESANVLE</sequence>
<dbReference type="Gene3D" id="1.10.260.40">
    <property type="entry name" value="lambda repressor-like DNA-binding domains"/>
    <property type="match status" value="1"/>
</dbReference>
<proteinExistence type="predicted"/>